<reference evidence="1 2" key="1">
    <citation type="journal article" date="2016" name="Nat. Commun.">
        <title>Thousands of microbial genomes shed light on interconnected biogeochemical processes in an aquifer system.</title>
        <authorList>
            <person name="Anantharaman K."/>
            <person name="Brown C.T."/>
            <person name="Hug L.A."/>
            <person name="Sharon I."/>
            <person name="Castelle C.J."/>
            <person name="Probst A.J."/>
            <person name="Thomas B.C."/>
            <person name="Singh A."/>
            <person name="Wilkins M.J."/>
            <person name="Karaoz U."/>
            <person name="Brodie E.L."/>
            <person name="Williams K.H."/>
            <person name="Hubbard S.S."/>
            <person name="Banfield J.F."/>
        </authorList>
    </citation>
    <scope>NUCLEOTIDE SEQUENCE [LARGE SCALE GENOMIC DNA]</scope>
</reference>
<name>A0A1F7Z4P0_9BACT</name>
<evidence type="ECO:0000313" key="2">
    <source>
        <dbReference type="Proteomes" id="UP000177169"/>
    </source>
</evidence>
<dbReference type="STRING" id="1802505.A3D01_06455"/>
<dbReference type="AlphaFoldDB" id="A0A1F7Z4P0"/>
<accession>A0A1F7Z4P0</accession>
<evidence type="ECO:0000313" key="1">
    <source>
        <dbReference type="EMBL" id="OGM34653.1"/>
    </source>
</evidence>
<sequence length="91" mass="10733">MEFQQFETAVSFRKTVHAYLKRSGDFWELTVYPYGPGVPYSRTDSLELLDVQDVLSWAKKQGYSEKFRSRLKKHIEELLRNAKDDKSILTD</sequence>
<dbReference type="Proteomes" id="UP000177169">
    <property type="component" value="Unassembled WGS sequence"/>
</dbReference>
<protein>
    <submittedName>
        <fullName evidence="1">Uncharacterized protein</fullName>
    </submittedName>
</protein>
<proteinExistence type="predicted"/>
<organism evidence="1 2">
    <name type="scientific">Candidatus Woesebacteria bacterium RIFCSPHIGHO2_02_FULL_39_13</name>
    <dbReference type="NCBI Taxonomy" id="1802505"/>
    <lineage>
        <taxon>Bacteria</taxon>
        <taxon>Candidatus Woeseibacteriota</taxon>
    </lineage>
</organism>
<gene>
    <name evidence="1" type="ORF">A3D01_06455</name>
</gene>
<dbReference type="EMBL" id="MGGR01000004">
    <property type="protein sequence ID" value="OGM34653.1"/>
    <property type="molecule type" value="Genomic_DNA"/>
</dbReference>
<comment type="caution">
    <text evidence="1">The sequence shown here is derived from an EMBL/GenBank/DDBJ whole genome shotgun (WGS) entry which is preliminary data.</text>
</comment>